<protein>
    <submittedName>
        <fullName evidence="1">Uncharacterized protein</fullName>
    </submittedName>
</protein>
<evidence type="ECO:0000313" key="2">
    <source>
        <dbReference type="Proteomes" id="UP000824120"/>
    </source>
</evidence>
<organism evidence="1 2">
    <name type="scientific">Solanum commersonii</name>
    <name type="common">Commerson's wild potato</name>
    <name type="synonym">Commerson's nightshade</name>
    <dbReference type="NCBI Taxonomy" id="4109"/>
    <lineage>
        <taxon>Eukaryota</taxon>
        <taxon>Viridiplantae</taxon>
        <taxon>Streptophyta</taxon>
        <taxon>Embryophyta</taxon>
        <taxon>Tracheophyta</taxon>
        <taxon>Spermatophyta</taxon>
        <taxon>Magnoliopsida</taxon>
        <taxon>eudicotyledons</taxon>
        <taxon>Gunneridae</taxon>
        <taxon>Pentapetalae</taxon>
        <taxon>asterids</taxon>
        <taxon>lamiids</taxon>
        <taxon>Solanales</taxon>
        <taxon>Solanaceae</taxon>
        <taxon>Solanoideae</taxon>
        <taxon>Solaneae</taxon>
        <taxon>Solanum</taxon>
    </lineage>
</organism>
<comment type="caution">
    <text evidence="1">The sequence shown here is derived from an EMBL/GenBank/DDBJ whole genome shotgun (WGS) entry which is preliminary data.</text>
</comment>
<proteinExistence type="predicted"/>
<dbReference type="AlphaFoldDB" id="A0A9J5Y1P7"/>
<dbReference type="Proteomes" id="UP000824120">
    <property type="component" value="Chromosome 7"/>
</dbReference>
<sequence length="79" mass="9122">MINYVRGIRPYPGGMEHVKFLTFIQRVFELLPKLMKQSRLEPIVTNDTKFVCGSYLLTFVEHLIANTTIHLPKPCCVTI</sequence>
<accession>A0A9J5Y1P7</accession>
<gene>
    <name evidence="1" type="ORF">H5410_035007</name>
</gene>
<evidence type="ECO:0000313" key="1">
    <source>
        <dbReference type="EMBL" id="KAG5593775.1"/>
    </source>
</evidence>
<name>A0A9J5Y1P7_SOLCO</name>
<reference evidence="1 2" key="1">
    <citation type="submission" date="2020-09" db="EMBL/GenBank/DDBJ databases">
        <title>De no assembly of potato wild relative species, Solanum commersonii.</title>
        <authorList>
            <person name="Cho K."/>
        </authorList>
    </citation>
    <scope>NUCLEOTIDE SEQUENCE [LARGE SCALE GENOMIC DNA]</scope>
    <source>
        <strain evidence="1">LZ3.2</strain>
        <tissue evidence="1">Leaf</tissue>
    </source>
</reference>
<dbReference type="EMBL" id="JACXVP010000007">
    <property type="protein sequence ID" value="KAG5593775.1"/>
    <property type="molecule type" value="Genomic_DNA"/>
</dbReference>
<keyword evidence="2" id="KW-1185">Reference proteome</keyword>